<dbReference type="RefSeq" id="WP_008719449.1">
    <property type="nucleotide sequence ID" value="NZ_JAJFDX010000002.1"/>
</dbReference>
<keyword evidence="5" id="KW-1278">Translocase</keyword>
<evidence type="ECO:0000313" key="8">
    <source>
        <dbReference type="EMBL" id="MEQ2427270.1"/>
    </source>
</evidence>
<organism evidence="8 9">
    <name type="scientific">Enterocloster hominis</name>
    <name type="common">ex Hitch et al. 2024</name>
    <dbReference type="NCBI Taxonomy" id="1917870"/>
    <lineage>
        <taxon>Bacteria</taxon>
        <taxon>Bacillati</taxon>
        <taxon>Bacillota</taxon>
        <taxon>Clostridia</taxon>
        <taxon>Lachnospirales</taxon>
        <taxon>Lachnospiraceae</taxon>
        <taxon>Enterocloster</taxon>
    </lineage>
</organism>
<dbReference type="Proteomes" id="UP001454086">
    <property type="component" value="Unassembled WGS sequence"/>
</dbReference>
<dbReference type="InterPro" id="IPR003439">
    <property type="entry name" value="ABC_transporter-like_ATP-bd"/>
</dbReference>
<dbReference type="InterPro" id="IPR017871">
    <property type="entry name" value="ABC_transporter-like_CS"/>
</dbReference>
<evidence type="ECO:0000256" key="5">
    <source>
        <dbReference type="ARBA" id="ARBA00022967"/>
    </source>
</evidence>
<dbReference type="Pfam" id="PF00005">
    <property type="entry name" value="ABC_tran"/>
    <property type="match status" value="1"/>
</dbReference>
<dbReference type="PANTHER" id="PTHR43875">
    <property type="entry name" value="MALTODEXTRIN IMPORT ATP-BINDING PROTEIN MSMX"/>
    <property type="match status" value="1"/>
</dbReference>
<keyword evidence="1" id="KW-0813">Transport</keyword>
<reference evidence="8 9" key="1">
    <citation type="submission" date="2024-03" db="EMBL/GenBank/DDBJ databases">
        <title>Human intestinal bacterial collection.</title>
        <authorList>
            <person name="Pauvert C."/>
            <person name="Hitch T.C.A."/>
            <person name="Clavel T."/>
        </authorList>
    </citation>
    <scope>NUCLEOTIDE SEQUENCE [LARGE SCALE GENOMIC DNA]</scope>
    <source>
        <strain evidence="8 9">CLA-SR-H021</strain>
    </source>
</reference>
<comment type="caution">
    <text evidence="8">The sequence shown here is derived from an EMBL/GenBank/DDBJ whole genome shotgun (WGS) entry which is preliminary data.</text>
</comment>
<dbReference type="InterPro" id="IPR003593">
    <property type="entry name" value="AAA+_ATPase"/>
</dbReference>
<dbReference type="Gene3D" id="3.40.50.300">
    <property type="entry name" value="P-loop containing nucleotide triphosphate hydrolases"/>
    <property type="match status" value="1"/>
</dbReference>
<proteinExistence type="predicted"/>
<keyword evidence="9" id="KW-1185">Reference proteome</keyword>
<dbReference type="InterPro" id="IPR008995">
    <property type="entry name" value="Mo/tungstate-bd_C_term_dom"/>
</dbReference>
<dbReference type="PROSITE" id="PS50893">
    <property type="entry name" value="ABC_TRANSPORTER_2"/>
    <property type="match status" value="1"/>
</dbReference>
<feature type="domain" description="ABC transporter" evidence="7">
    <location>
        <begin position="4"/>
        <end position="234"/>
    </location>
</feature>
<dbReference type="InterPro" id="IPR047641">
    <property type="entry name" value="ABC_transpr_MalK/UgpC-like"/>
</dbReference>
<dbReference type="SUPFAM" id="SSF52540">
    <property type="entry name" value="P-loop containing nucleoside triphosphate hydrolases"/>
    <property type="match status" value="1"/>
</dbReference>
<dbReference type="SMART" id="SM00382">
    <property type="entry name" value="AAA"/>
    <property type="match status" value="1"/>
</dbReference>
<evidence type="ECO:0000256" key="2">
    <source>
        <dbReference type="ARBA" id="ARBA00022475"/>
    </source>
</evidence>
<gene>
    <name evidence="8" type="ORF">WMQ36_20095</name>
</gene>
<dbReference type="InterPro" id="IPR013611">
    <property type="entry name" value="Transp-assoc_OB_typ2"/>
</dbReference>
<evidence type="ECO:0000256" key="1">
    <source>
        <dbReference type="ARBA" id="ARBA00022448"/>
    </source>
</evidence>
<evidence type="ECO:0000256" key="3">
    <source>
        <dbReference type="ARBA" id="ARBA00022741"/>
    </source>
</evidence>
<evidence type="ECO:0000259" key="7">
    <source>
        <dbReference type="PROSITE" id="PS50893"/>
    </source>
</evidence>
<protein>
    <submittedName>
        <fullName evidence="8">ABC transporter ATP-binding protein</fullName>
    </submittedName>
</protein>
<dbReference type="Gene3D" id="2.40.50.140">
    <property type="entry name" value="Nucleic acid-binding proteins"/>
    <property type="match status" value="1"/>
</dbReference>
<keyword evidence="4 8" id="KW-0067">ATP-binding</keyword>
<dbReference type="SUPFAM" id="SSF50331">
    <property type="entry name" value="MOP-like"/>
    <property type="match status" value="1"/>
</dbReference>
<accession>A0ABV1DA70</accession>
<sequence length="393" mass="44238">MKNIVFEHVDKAYDKNVIVKDLNMEIKEGERLILLGPSGCGKSTTLRMIAGLEKLTKGSLFMDGRLVNDVPCGERGVSMVFQNYALFPHMTVRNNIIYGLKAHRMEQKEIKARLKDVVEMLDLKGLEDRKPKDLSGGQRQRVALARAVVKRSAYFLLDEPLSNLDAQLRLRARKELVKIHETYGQTMIYVTHDQIEAMTVGQRIALMHEGKMQMLDTPSNVYNRPANVFTARFIGSPSMNIVESSYIKGTLVIGRQSIRLPGMWCALAKQNPSGRLYFGIRPEHMVLSGKPEDNAIAATVKYVEDYGNRYGVYVEADGMELIAVSEGNIPAPGQKVYIIPDFERIHLFDRVSQISLGYPEQIKAANAPYIVQPEEKTGKGGQNHGFVNQYQYV</sequence>
<dbReference type="Pfam" id="PF08402">
    <property type="entry name" value="TOBE_2"/>
    <property type="match status" value="1"/>
</dbReference>
<evidence type="ECO:0000256" key="6">
    <source>
        <dbReference type="ARBA" id="ARBA00023136"/>
    </source>
</evidence>
<dbReference type="PANTHER" id="PTHR43875:SF15">
    <property type="entry name" value="TREHALOSE IMPORT ATP-BINDING PROTEIN SUGC"/>
    <property type="match status" value="1"/>
</dbReference>
<dbReference type="EMBL" id="JBBMFM010000096">
    <property type="protein sequence ID" value="MEQ2427270.1"/>
    <property type="molecule type" value="Genomic_DNA"/>
</dbReference>
<keyword evidence="6" id="KW-0472">Membrane</keyword>
<dbReference type="GO" id="GO:0005524">
    <property type="term" value="F:ATP binding"/>
    <property type="evidence" value="ECO:0007669"/>
    <property type="project" value="UniProtKB-KW"/>
</dbReference>
<dbReference type="InterPro" id="IPR027417">
    <property type="entry name" value="P-loop_NTPase"/>
</dbReference>
<dbReference type="InterPro" id="IPR012340">
    <property type="entry name" value="NA-bd_OB-fold"/>
</dbReference>
<dbReference type="Gene3D" id="2.40.50.100">
    <property type="match status" value="1"/>
</dbReference>
<name>A0ABV1DA70_9FIRM</name>
<evidence type="ECO:0000256" key="4">
    <source>
        <dbReference type="ARBA" id="ARBA00022840"/>
    </source>
</evidence>
<evidence type="ECO:0000313" key="9">
    <source>
        <dbReference type="Proteomes" id="UP001454086"/>
    </source>
</evidence>
<dbReference type="PROSITE" id="PS00211">
    <property type="entry name" value="ABC_TRANSPORTER_1"/>
    <property type="match status" value="1"/>
</dbReference>
<keyword evidence="3" id="KW-0547">Nucleotide-binding</keyword>
<keyword evidence="2" id="KW-1003">Cell membrane</keyword>